<dbReference type="GO" id="GO:0003884">
    <property type="term" value="F:D-amino-acid oxidase activity"/>
    <property type="evidence" value="ECO:0007669"/>
    <property type="project" value="InterPro"/>
</dbReference>
<evidence type="ECO:0000256" key="7">
    <source>
        <dbReference type="ARBA" id="ARBA00023163"/>
    </source>
</evidence>
<dbReference type="GO" id="GO:0006351">
    <property type="term" value="P:DNA-templated transcription"/>
    <property type="evidence" value="ECO:0007669"/>
    <property type="project" value="InterPro"/>
</dbReference>
<dbReference type="Pfam" id="PF04082">
    <property type="entry name" value="Fungal_trans"/>
    <property type="match status" value="1"/>
</dbReference>
<dbReference type="Proteomes" id="UP000231358">
    <property type="component" value="Unassembled WGS sequence"/>
</dbReference>
<evidence type="ECO:0000256" key="6">
    <source>
        <dbReference type="ARBA" id="ARBA00023015"/>
    </source>
</evidence>
<evidence type="ECO:0000259" key="9">
    <source>
        <dbReference type="SMART" id="SM00906"/>
    </source>
</evidence>
<dbReference type="GO" id="GO:0003677">
    <property type="term" value="F:DNA binding"/>
    <property type="evidence" value="ECO:0007669"/>
    <property type="project" value="InterPro"/>
</dbReference>
<dbReference type="InterPro" id="IPR006181">
    <property type="entry name" value="D-amino_acid_oxidase_CS"/>
</dbReference>
<evidence type="ECO:0000313" key="11">
    <source>
        <dbReference type="Proteomes" id="UP000231358"/>
    </source>
</evidence>
<dbReference type="PROSITE" id="PS00677">
    <property type="entry name" value="DAO"/>
    <property type="match status" value="1"/>
</dbReference>
<dbReference type="GO" id="GO:0019478">
    <property type="term" value="P:D-amino acid catabolic process"/>
    <property type="evidence" value="ECO:0007669"/>
    <property type="project" value="TreeGrafter"/>
</dbReference>
<comment type="caution">
    <text evidence="10">The sequence shown here is derived from an EMBL/GenBank/DDBJ whole genome shotgun (WGS) entry which is preliminary data.</text>
</comment>
<dbReference type="Gene3D" id="3.30.9.10">
    <property type="entry name" value="D-Amino Acid Oxidase, subunit A, domain 2"/>
    <property type="match status" value="1"/>
</dbReference>
<dbReference type="SMART" id="SM00906">
    <property type="entry name" value="Fungal_trans"/>
    <property type="match status" value="1"/>
</dbReference>
<dbReference type="SUPFAM" id="SSF54373">
    <property type="entry name" value="FAD-linked reductases, C-terminal domain"/>
    <property type="match status" value="1"/>
</dbReference>
<keyword evidence="8" id="KW-0539">Nucleus</keyword>
<protein>
    <submittedName>
        <fullName evidence="10">Fungal specific transcription factor domain protein</fullName>
    </submittedName>
</protein>
<keyword evidence="11" id="KW-1185">Reference proteome</keyword>
<keyword evidence="7" id="KW-0804">Transcription</keyword>
<dbReference type="EMBL" id="NEXV01000231">
    <property type="protein sequence ID" value="PIG86730.1"/>
    <property type="molecule type" value="Genomic_DNA"/>
</dbReference>
<organism evidence="10 11">
    <name type="scientific">Aspergillus arachidicola</name>
    <dbReference type="NCBI Taxonomy" id="656916"/>
    <lineage>
        <taxon>Eukaryota</taxon>
        <taxon>Fungi</taxon>
        <taxon>Dikarya</taxon>
        <taxon>Ascomycota</taxon>
        <taxon>Pezizomycotina</taxon>
        <taxon>Eurotiomycetes</taxon>
        <taxon>Eurotiomycetidae</taxon>
        <taxon>Eurotiales</taxon>
        <taxon>Aspergillaceae</taxon>
        <taxon>Aspergillus</taxon>
        <taxon>Aspergillus subgen. Circumdati</taxon>
    </lineage>
</organism>
<dbReference type="PANTHER" id="PTHR11530:SF11">
    <property type="entry name" value="D-ASPARTATE OXIDASE"/>
    <property type="match status" value="1"/>
</dbReference>
<evidence type="ECO:0000256" key="5">
    <source>
        <dbReference type="ARBA" id="ARBA00023002"/>
    </source>
</evidence>
<dbReference type="STRING" id="656916.A0A2G7G1K8"/>
<dbReference type="GO" id="GO:0005737">
    <property type="term" value="C:cytoplasm"/>
    <property type="evidence" value="ECO:0007669"/>
    <property type="project" value="TreeGrafter"/>
</dbReference>
<keyword evidence="3" id="KW-0285">Flavoprotein</keyword>
<sequence>MAHNNIVVLGAGIIGLNVALELSKRGYGQHITVMAEHLPGDESIDYTSPWAGANFSGISGSDANALRWDQSGYSAMMSLIDAGAEEAKYLCKTESTEYWDQAPSQDKINSMTEYLRDLVIIPPSDLPKGVAFGIRFTTITLNAPAHCEHLKHLLSQPRYGGVKFVRRKVSSLQDAFLHGTQIVFNCVGNAALNLAGVADSKCYPTRGQIILVKAPSVKVNVMRHGKDYETYIIPRPRSDGTVVLGGYLQPGDRTSQARPVETESILSRTAGLLRILGNEETEIIRIAVGLRPSRQGGARVELETTPEGNTVVHNYGAGGTGFQAGMGMAKDAVDLASDILGHVQAQIRKKRRPLPNTSCLSQTTFSGETVYSDGRMNESLEFTSLVQPAESAAMHMTEGPMQDDAPRVVEQLYDVSLVRELEDPPASVLGSGDHGIMDELMLSMYEGQGLYPIQPNPALGPPSLDNHPSLSSQLCGLTGDMDPYVLRHYRFDARAEFPFSKLAIRSVQDTEMPVQFLLSKPELSNESKAATSLEAPFAEEALPELSQIVAPEIGERLIQLFLRFINRQFPILSEDSLPAPRAASAHLLAAIYLITQPFTTFDDYLCIEFVYSPPSPQVLFRIAWSELNNALSQPTVQSLQAALILLLHPPLNPLLLDSAAKWTLLGMTVSMAQTLGLHLDPTMWNLPSNEIRTRRRLSWAVFALDKWLAFSFGRPSHISKDNWLITELESSDIEPGDPACGAHPYAIEFSRLTTILDNVLTSLYSLRSLSTLCKDFSLTISSARPLMQDLTTWYTGLPLSLAMEPTPGCKQASDDSASLHIAYQSVKILILRALLRPFHNVDHLSSELERNEEWHAARSQIRQTASAESDAALSLISSLQPAHYQAFWAPWLKTSFACIMNLLFLLAVTAHQLCGSEGTDPGKEYRRHRQTLDRARMVFRLHAKSLDIIRFALLRIDAVFWIGWERVLGFP</sequence>
<evidence type="ECO:0000256" key="4">
    <source>
        <dbReference type="ARBA" id="ARBA00022827"/>
    </source>
</evidence>
<feature type="domain" description="Xylanolytic transcriptional activator regulatory" evidence="9">
    <location>
        <begin position="661"/>
        <end position="734"/>
    </location>
</feature>
<comment type="similarity">
    <text evidence="2">Belongs to the DAMOX/DASOX family.</text>
</comment>
<dbReference type="GO" id="GO:0008270">
    <property type="term" value="F:zinc ion binding"/>
    <property type="evidence" value="ECO:0007669"/>
    <property type="project" value="InterPro"/>
</dbReference>
<dbReference type="InterPro" id="IPR023209">
    <property type="entry name" value="DAO"/>
</dbReference>
<dbReference type="PANTHER" id="PTHR11530">
    <property type="entry name" value="D-AMINO ACID OXIDASE"/>
    <property type="match status" value="1"/>
</dbReference>
<accession>A0A2G7G1K8</accession>
<dbReference type="InterPro" id="IPR006076">
    <property type="entry name" value="FAD-dep_OxRdtase"/>
</dbReference>
<evidence type="ECO:0000256" key="1">
    <source>
        <dbReference type="ARBA" id="ARBA00001974"/>
    </source>
</evidence>
<dbReference type="InterPro" id="IPR007219">
    <property type="entry name" value="XnlR_reg_dom"/>
</dbReference>
<evidence type="ECO:0000256" key="2">
    <source>
        <dbReference type="ARBA" id="ARBA00006730"/>
    </source>
</evidence>
<evidence type="ECO:0000256" key="3">
    <source>
        <dbReference type="ARBA" id="ARBA00022630"/>
    </source>
</evidence>
<dbReference type="GO" id="GO:0071949">
    <property type="term" value="F:FAD binding"/>
    <property type="evidence" value="ECO:0007669"/>
    <property type="project" value="InterPro"/>
</dbReference>
<dbReference type="AlphaFoldDB" id="A0A2G7G1K8"/>
<proteinExistence type="inferred from homology"/>
<keyword evidence="6" id="KW-0805">Transcription regulation</keyword>
<reference evidence="10 11" key="1">
    <citation type="submission" date="2017-05" db="EMBL/GenBank/DDBJ databases">
        <title>Genome sequence for an aflatoxigenic pathogen of Argentinian peanut, Aspergillus arachidicola.</title>
        <authorList>
            <person name="Moore G."/>
            <person name="Beltz S.B."/>
            <person name="Mack B.M."/>
        </authorList>
    </citation>
    <scope>NUCLEOTIDE SEQUENCE [LARGE SCALE GENOMIC DNA]</scope>
    <source>
        <strain evidence="10 11">CBS 117610</strain>
    </source>
</reference>
<name>A0A2G7G1K8_9EURO</name>
<gene>
    <name evidence="10" type="ORF">AARAC_010745</name>
</gene>
<keyword evidence="5" id="KW-0560">Oxidoreductase</keyword>
<dbReference type="SUPFAM" id="SSF51971">
    <property type="entry name" value="Nucleotide-binding domain"/>
    <property type="match status" value="1"/>
</dbReference>
<dbReference type="Gene3D" id="3.40.50.720">
    <property type="entry name" value="NAD(P)-binding Rossmann-like Domain"/>
    <property type="match status" value="1"/>
</dbReference>
<comment type="cofactor">
    <cofactor evidence="1">
        <name>FAD</name>
        <dbReference type="ChEBI" id="CHEBI:57692"/>
    </cofactor>
</comment>
<keyword evidence="4" id="KW-0274">FAD</keyword>
<evidence type="ECO:0000256" key="8">
    <source>
        <dbReference type="ARBA" id="ARBA00023242"/>
    </source>
</evidence>
<evidence type="ECO:0000313" key="10">
    <source>
        <dbReference type="EMBL" id="PIG86730.1"/>
    </source>
</evidence>
<dbReference type="CDD" id="cd12148">
    <property type="entry name" value="fungal_TF_MHR"/>
    <property type="match status" value="1"/>
</dbReference>
<dbReference type="Pfam" id="PF01266">
    <property type="entry name" value="DAO"/>
    <property type="match status" value="1"/>
</dbReference>